<dbReference type="SMART" id="SM01215">
    <property type="entry name" value="Fmp27_SW"/>
    <property type="match status" value="1"/>
</dbReference>
<keyword evidence="8" id="KW-1185">Reference proteome</keyword>
<dbReference type="InterPro" id="IPR019449">
    <property type="entry name" value="FMP27_WPPW_RBG"/>
</dbReference>
<evidence type="ECO:0000256" key="4">
    <source>
        <dbReference type="ARBA" id="ARBA00022790"/>
    </source>
</evidence>
<feature type="region of interest" description="Disordered" evidence="5">
    <location>
        <begin position="1930"/>
        <end position="1966"/>
    </location>
</feature>
<feature type="region of interest" description="Disordered" evidence="5">
    <location>
        <begin position="2551"/>
        <end position="2581"/>
    </location>
</feature>
<dbReference type="SMART" id="SM00232">
    <property type="entry name" value="JAB_MPN"/>
    <property type="match status" value="1"/>
</dbReference>
<feature type="compositionally biased region" description="Low complexity" evidence="5">
    <location>
        <begin position="2875"/>
        <end position="2904"/>
    </location>
</feature>
<feature type="region of interest" description="Disordered" evidence="5">
    <location>
        <begin position="848"/>
        <end position="875"/>
    </location>
</feature>
<dbReference type="InterPro" id="IPR019441">
    <property type="entry name" value="FMP27/BLTP2/Hobbit_GFWDK_RBG"/>
</dbReference>
<feature type="compositionally biased region" description="Basic and acidic residues" evidence="5">
    <location>
        <begin position="2061"/>
        <end position="2074"/>
    </location>
</feature>
<feature type="compositionally biased region" description="Low complexity" evidence="5">
    <location>
        <begin position="3025"/>
        <end position="3042"/>
    </location>
</feature>
<dbReference type="Gene3D" id="3.40.140.10">
    <property type="entry name" value="Cytidine Deaminase, domain 2"/>
    <property type="match status" value="1"/>
</dbReference>
<feature type="region of interest" description="Disordered" evidence="5">
    <location>
        <begin position="2857"/>
        <end position="3117"/>
    </location>
</feature>
<feature type="compositionally biased region" description="Basic and acidic residues" evidence="5">
    <location>
        <begin position="1123"/>
        <end position="1137"/>
    </location>
</feature>
<comment type="subunit">
    <text evidence="2">Component of the COP9 signalosome (CSN) complex.</text>
</comment>
<dbReference type="InterPro" id="IPR045167">
    <property type="entry name" value="Hobbit"/>
</dbReference>
<feature type="compositionally biased region" description="Polar residues" evidence="5">
    <location>
        <begin position="2615"/>
        <end position="2624"/>
    </location>
</feature>
<dbReference type="SMART" id="SM01216">
    <property type="entry name" value="Fmp27_WPPW"/>
    <property type="match status" value="1"/>
</dbReference>
<feature type="compositionally biased region" description="Low complexity" evidence="5">
    <location>
        <begin position="2046"/>
        <end position="2055"/>
    </location>
</feature>
<gene>
    <name evidence="7" type="ORF">VTJ49DRAFT_3113</name>
</gene>
<dbReference type="PANTHER" id="PTHR15678">
    <property type="entry name" value="ANTIGEN MLAA-22-RELATED"/>
    <property type="match status" value="1"/>
</dbReference>
<evidence type="ECO:0000313" key="7">
    <source>
        <dbReference type="EMBL" id="KAL1838040.1"/>
    </source>
</evidence>
<proteinExistence type="inferred from homology"/>
<comment type="caution">
    <text evidence="7">The sequence shown here is derived from an EMBL/GenBank/DDBJ whole genome shotgun (WGS) entry which is preliminary data.</text>
</comment>
<evidence type="ECO:0000259" key="6">
    <source>
        <dbReference type="PROSITE" id="PS50249"/>
    </source>
</evidence>
<dbReference type="Pfam" id="PF01398">
    <property type="entry name" value="JAB"/>
    <property type="match status" value="1"/>
</dbReference>
<dbReference type="SMART" id="SM01214">
    <property type="entry name" value="Fmp27_GFWDK"/>
    <property type="match status" value="1"/>
</dbReference>
<feature type="region of interest" description="Disordered" evidence="5">
    <location>
        <begin position="718"/>
        <end position="760"/>
    </location>
</feature>
<feature type="region of interest" description="Disordered" evidence="5">
    <location>
        <begin position="2603"/>
        <end position="2624"/>
    </location>
</feature>
<protein>
    <recommendedName>
        <fullName evidence="3">COP9 signalosome complex subunit 5</fullName>
    </recommendedName>
</protein>
<feature type="compositionally biased region" description="Polar residues" evidence="5">
    <location>
        <begin position="2995"/>
        <end position="3006"/>
    </location>
</feature>
<dbReference type="Pfam" id="PF18323">
    <property type="entry name" value="CSN5_C"/>
    <property type="match status" value="1"/>
</dbReference>
<evidence type="ECO:0000256" key="5">
    <source>
        <dbReference type="SAM" id="MobiDB-lite"/>
    </source>
</evidence>
<reference evidence="7 8" key="1">
    <citation type="journal article" date="2024" name="Commun. Biol.">
        <title>Comparative genomic analysis of thermophilic fungi reveals convergent evolutionary adaptations and gene losses.</title>
        <authorList>
            <person name="Steindorff A.S."/>
            <person name="Aguilar-Pontes M.V."/>
            <person name="Robinson A.J."/>
            <person name="Andreopoulos B."/>
            <person name="LaButti K."/>
            <person name="Kuo A."/>
            <person name="Mondo S."/>
            <person name="Riley R."/>
            <person name="Otillar R."/>
            <person name="Haridas S."/>
            <person name="Lipzen A."/>
            <person name="Grimwood J."/>
            <person name="Schmutz J."/>
            <person name="Clum A."/>
            <person name="Reid I.D."/>
            <person name="Moisan M.C."/>
            <person name="Butler G."/>
            <person name="Nguyen T.T.M."/>
            <person name="Dewar K."/>
            <person name="Conant G."/>
            <person name="Drula E."/>
            <person name="Henrissat B."/>
            <person name="Hansel C."/>
            <person name="Singer S."/>
            <person name="Hutchinson M.I."/>
            <person name="de Vries R.P."/>
            <person name="Natvig D.O."/>
            <person name="Powell A.J."/>
            <person name="Tsang A."/>
            <person name="Grigoriev I.V."/>
        </authorList>
    </citation>
    <scope>NUCLEOTIDE SEQUENCE [LARGE SCALE GENOMIC DNA]</scope>
    <source>
        <strain evidence="7 8">CBS 620.91</strain>
    </source>
</reference>
<feature type="compositionally biased region" description="Gly residues" evidence="5">
    <location>
        <begin position="2970"/>
        <end position="2980"/>
    </location>
</feature>
<dbReference type="PANTHER" id="PTHR15678:SF6">
    <property type="entry name" value="BRIDGE-LIKE LIPID TRANSFER PROTEIN FAMILY MEMBER 2"/>
    <property type="match status" value="1"/>
</dbReference>
<dbReference type="SUPFAM" id="SSF102712">
    <property type="entry name" value="JAB1/MPN domain"/>
    <property type="match status" value="1"/>
</dbReference>
<dbReference type="Proteomes" id="UP001583172">
    <property type="component" value="Unassembled WGS sequence"/>
</dbReference>
<evidence type="ECO:0000256" key="2">
    <source>
        <dbReference type="ARBA" id="ARBA00011098"/>
    </source>
</evidence>
<evidence type="ECO:0000256" key="3">
    <source>
        <dbReference type="ARBA" id="ARBA00014880"/>
    </source>
</evidence>
<evidence type="ECO:0000256" key="1">
    <source>
        <dbReference type="ARBA" id="ARBA00006008"/>
    </source>
</evidence>
<accession>A0ABR3V8G8</accession>
<sequence length="3573" mass="395541">MALLNPTFLFGLLVLIYLSSFVVFAVVRVVTGISIQRIGYFSLRRLAYTPRDGLRIEIRGLGLNLHRPTFAQPTWLSIVVEELAVTLDLAALEKARAKEEGLATSEDSDSDSDAPGPLPIPGPAKTPRTTPRLVRRDADDDPDTRSTTWRRLARAKERFKRLHHRVNWLRMVDVVATNSTVVVAGVGSLQMGSFTIAVDTRRKIVDRARFFFLQKGAAPRRQNQQAEWIMTLRSVLFTAEGGEPQEILDTATLNIHGYLYEALDGLRDAAIALKLGRVHIPYDDVRNSLSRFKKLRSPAHAISEPSTDDDRDDDDIVDRVIRGDLDLPRSTNRELIRTVSDSKEFVSSVLKGIKEVQFAVSFFGVTKRVESIQPAGSPILLTVSMKEVGIDLHRLDPKSAAHRMYFPSTDIAHEALAVALSISVGLDDGHGKPERIMYIPMATTTARTTLPSKTVELADQGTAEQRNANILFANSVVTSPSVDLDPRHLPILLAMLRRKPKPPKARQHRHMLISRLLPKATYKFSMHEPVLRIALPPVHKGADPDDFDLIISSISSISLDVESFHSTVEELHYSLAATMRVQTHSLYYQTFSGNRFDLLETENFDLKVQLNASPNVQVAVTGNLENFTVKMVREEIRDGLRQIVRQLRPEVEPDKRAAPKTPRRTNFLRSLPPWLVHFSLHCSVCSFEATGVDKQISPEQRGIAIQLDSWSAEYRAQRMDSLQRRPSRRRTSSRGLLQPEADLLRSASTTPTRKKYHNEGDGRRITFQARGFEVYMVESAEKWEFEPFVNIPKLEVALSALSDQQGPVFHIQTHIRTLLVQYSLYRHYAVGVAVSALRRAFLRTRDIPEEPRTPPMSPQRRVVGHLSPPPTNGMPPDLMIDGNSWGTAPELVAVSFKAMLIQVKADMPADPPIMLHVYNFEAGRHRWSPPFLQAKLIRLYAEAPRMRRVWARMVSIKNIRVDRRESRHKLSTGGVREDRMFDVVTENIRLAVPHEMVVYKITDNLVNTFKSVQQLHHRFRTGTNEYILDKGPEGPKMVPKVSLRAKNLLFELEDGAFEWKLGVIYRAGLIEMMQRQAREEAFRVKVKKIHEEESRKGRSKLRARSAAPRGEPVTPDTPHSRSRSVDGRQRSVSEGRLRGRTLPRYNPEAATHALSGKAHISIAEARHKLDVLNARSWKKRIDQQYDLSRHAASDMRSQFWGTNEIPNDLEDSEKILEVPQRPALMATLINDLHIVVDKPSFPLRDLPDFLHKVGKGMPKNMKYTLLVPMSLQVNMGEARMTLRDYPLPFVHVPPIKFGQSVRLPALAMTTDFVIAEEYRGVESMRKIHVPIIPPRSLDPTASNEGSFAVDVRRTIGPVKTFSDMTIDIHTANPTRITWGPSYQPAIQDMMMAIESMTKPQLDPSDKVGFWDKIRLNFHSRIRVAWRGDGDVHLALKGSRDPYQVTGNGAGFLMCFRNDVRWNIHAVDDPKEFMTVDSGEYVLAIPDFSHIVREARRHHGEEDESISSGSSHDESGARTGAHFKKVVMKLSGKVQCLAGLVFERAIENGTRSFEFKPHYEVVLKSPQHAKPKDGLPYDAFRGFRSQHIHLSVAVRAPADRQWPADAAEPSRSYNAVHLTPRFFTHFFAWWSLFSGPLSLPIRQGSLWPGREKNSKKFGRHLATIKYNLLFAPLFVSHIYKHKDVEDYSENAVSSTGIKIRLDSFVLDLHQRREEFNTRDRGRGTQSRTTGMKIHAGELDLVSADLRAVSASIRGTTVDALKRNSLSTFITDQEGDGTDLSRFTIPDNDLTWIDMDDFVELDWILPTEPNPDTKILPLAYAPRVTYFRQTDINGTIDGDPDRTSPFGQEPTHFCVMSQDDDPRRVQCQLVRQRLEQLGRQMETHRHNLDEMELRLAHEQPLHPDLLAQFEMLTRHSSVLADKKMFLEGMLAELTPPNTPNETSSSQSPISESGEDQPSKPVTPNEQGAAAAAAVISPAVAEFASDFKNRFVVHNMQLKWNNTLRNIILRYIHQVGQRRGFVYYLSRPAVKFILDLVEEQAKSKSAQNGGAPSSGGRRSATDAGDSRNRDPAKDIEDRINRILQDSNKFASSDSGAQSGMADLSSGIADEFTTQNSYHVRLIAPQIQLQSDKNKKHVVLTTSKGMELKVVDVLDKSRMSDDVSGLVQRRFLVTMDSTQFFVTHQKWFSTQLVSMYSGSSYGQPVGSSWPPWVPLEIMFDFESDPFGFKRVVQKTSAMLRYDKFNTLRLKYHDDINTNQEGADGVAPQDSLESRTDNLWVEFPQAHALCNSSQYYAIYVIVLDLLMYSEPLEKTRNERLEKILLASDFSDLRGVPEMVIRLQERVRQLEEIKTHFMIHSKQLDKQGWQDRLVLERDLAACEDELFFVMKAITSAQRKFDNGSGGGGGNNHRSSSSALLKWSIMAREIVWQLVRDNNERLVELQLKNVEYDRIDNSDGSHINLIQVGRILGLNLLPDAIYPAMIAPYIDAARNGNGDGGGAAEHTESQPMIRVYWNMLEAIAGIPVMDHFEVTLFPLKIQLEREIGKRLFEYIFPGTDGKGDSSSREPDEDEEEDHGEIVSVDQQQDGAAYATRAGSLELRLRPTLASHPDEASDKHKTLSIQSGEGGSTSFRLFRSGTGFKSGVQKKRSYDSLRLVGGGSNAPSKMVVGRTGTGFSSYKDGVSLGADGNGGKRTGRFMLRHRPSDNEKTKQSDDLTKMMNRASNYMTFAYIKMPSVVLCLSYKGKGDRNFEDVHDFVFRLPTIEYRNKTWSNLDLALALKSRVIKALISHTGAIIGNKFSKHRPNTAQQSKLRELANNSVLLATPVSTPTSATAPSAAELSEHSGDDSSLYASSSILRYQHRPPSPVDFSRSPPRSLHRSQTSIPLPSSSVSRSSSVASSMRSRQSGLSGTGVGGGSEARTGPTPAPTSSPQRSRDSGPGGGHVTIQTHATGAVPSFLMEAPTPPVMSPTDENSGGGISFGFGGNHRHVKGKGSGGSGFSNLLRPSSSGGMWSKPFKGQSRNVSGGSSGSATSRPGSSSGVVTTITGGPGGPPSPPPRRSGTWGAYTGSLSRSNSNSSKINDGDGGDGNTTSNSNSPERVRRGRGFSGVSSNDGGGGGRMRDKLQALANRLRDKDRDKDKGKMVVLQIKGGDEDGEEQGDGESGTLRKEHLDGNGVSKLPVTDKLVDRQRDALFNYSAESQVQINKTRPWLDDVHYFQSVRISPIALAKMVIHARSGGSLEVMGIMQGYVDGTAFVITDAFRLPVEGTETRVNAQSDADEYLVEYLSLCRDESRQENVIGWYHSHPGYGCWLSGIDVATQQLQQMQGPMVAIVIDPDRTVSSNRVDIGAFRAYPLNYKGPTAATSAAPTTTSTSSTGTVPLTKVTDFGAHADKYYALRVEHYRSGLDGRLLERLWNKYWVQTLAQNPLLTNRDYATAQMEDVAQRAADAAQAVARQSKNASSAAAAAAAAAATAAAAAASATATAVASSSGAGGSGSGSAAGTLFTGAGSAAAAGGSGSGKGADIVGAEVAVRDRAAKGADAAVDRLTQDVENIAAKEKAGLMAIEVKKGIFGGGGA</sequence>
<dbReference type="Pfam" id="PF10344">
    <property type="entry name" value="Hobbit"/>
    <property type="match status" value="1"/>
</dbReference>
<feature type="region of interest" description="Disordered" evidence="5">
    <location>
        <begin position="1093"/>
        <end position="1144"/>
    </location>
</feature>
<dbReference type="EMBL" id="JAZGSY010000242">
    <property type="protein sequence ID" value="KAL1838040.1"/>
    <property type="molecule type" value="Genomic_DNA"/>
</dbReference>
<keyword evidence="4" id="KW-0736">Signalosome</keyword>
<organism evidence="7 8">
    <name type="scientific">Humicola insolens</name>
    <name type="common">Soft-rot fungus</name>
    <dbReference type="NCBI Taxonomy" id="85995"/>
    <lineage>
        <taxon>Eukaryota</taxon>
        <taxon>Fungi</taxon>
        <taxon>Dikarya</taxon>
        <taxon>Ascomycota</taxon>
        <taxon>Pezizomycotina</taxon>
        <taxon>Sordariomycetes</taxon>
        <taxon>Sordariomycetidae</taxon>
        <taxon>Sordariales</taxon>
        <taxon>Chaetomiaceae</taxon>
        <taxon>Mycothermus</taxon>
    </lineage>
</organism>
<dbReference type="InterPro" id="IPR037518">
    <property type="entry name" value="MPN"/>
</dbReference>
<feature type="compositionally biased region" description="Low complexity" evidence="5">
    <location>
        <begin position="2822"/>
        <end position="2834"/>
    </location>
</feature>
<feature type="region of interest" description="Disordered" evidence="5">
    <location>
        <begin position="1496"/>
        <end position="1516"/>
    </location>
</feature>
<feature type="region of interest" description="Disordered" evidence="5">
    <location>
        <begin position="100"/>
        <end position="146"/>
    </location>
</feature>
<dbReference type="CDD" id="cd08069">
    <property type="entry name" value="MPN_RPN11_CSN5"/>
    <property type="match status" value="1"/>
</dbReference>
<dbReference type="InterPro" id="IPR019415">
    <property type="entry name" value="FMP27_SW_RBG"/>
</dbReference>
<evidence type="ECO:0000313" key="8">
    <source>
        <dbReference type="Proteomes" id="UP001583172"/>
    </source>
</evidence>
<name>A0ABR3V8G8_HUMIN</name>
<feature type="region of interest" description="Disordered" evidence="5">
    <location>
        <begin position="2822"/>
        <end position="2844"/>
    </location>
</feature>
<dbReference type="InterPro" id="IPR040961">
    <property type="entry name" value="CSN5_C"/>
</dbReference>
<dbReference type="InterPro" id="IPR000555">
    <property type="entry name" value="JAMM/MPN+_dom"/>
</dbReference>
<dbReference type="PROSITE" id="PS50249">
    <property type="entry name" value="MPN"/>
    <property type="match status" value="1"/>
</dbReference>
<feature type="compositionally biased region" description="Basic and acidic residues" evidence="5">
    <location>
        <begin position="2604"/>
        <end position="2613"/>
    </location>
</feature>
<feature type="domain" description="MPN" evidence="6">
    <location>
        <begin position="3216"/>
        <end position="3352"/>
    </location>
</feature>
<feature type="compositionally biased region" description="Low complexity" evidence="5">
    <location>
        <begin position="3065"/>
        <end position="3076"/>
    </location>
</feature>
<feature type="region of interest" description="Disordered" evidence="5">
    <location>
        <begin position="3143"/>
        <end position="3170"/>
    </location>
</feature>
<feature type="region of interest" description="Disordered" evidence="5">
    <location>
        <begin position="2039"/>
        <end position="2074"/>
    </location>
</feature>
<comment type="similarity">
    <text evidence="1">Belongs to the peptidase M67A family. CSN5 subfamily.</text>
</comment>